<sequence>MGDTSTKVPQLRSTVSWWEIVLAVVCYGLAFSTAAFLLIMTAMFAMAADSCQSPSPCLDRVNQAGAISAGGIATVVVGGVIAGVVAAVIARRQIWVCGLATLVLLVVPFSVGMTMANSAGDLSTTSVR</sequence>
<reference evidence="2" key="1">
    <citation type="journal article" date="2014" name="Int. J. Syst. Evol. Microbiol.">
        <title>Complete genome sequence of Corynebacterium casei LMG S-19264T (=DSM 44701T), isolated from a smear-ripened cheese.</title>
        <authorList>
            <consortium name="US DOE Joint Genome Institute (JGI-PGF)"/>
            <person name="Walter F."/>
            <person name="Albersmeier A."/>
            <person name="Kalinowski J."/>
            <person name="Ruckert C."/>
        </authorList>
    </citation>
    <scope>NUCLEOTIDE SEQUENCE</scope>
    <source>
        <strain evidence="2">CGMCC 4.7278</strain>
    </source>
</reference>
<dbReference type="RefSeq" id="WP_188826943.1">
    <property type="nucleotide sequence ID" value="NZ_BMMW01000001.1"/>
</dbReference>
<evidence type="ECO:0000313" key="3">
    <source>
        <dbReference type="Proteomes" id="UP000612956"/>
    </source>
</evidence>
<comment type="caution">
    <text evidence="2">The sequence shown here is derived from an EMBL/GenBank/DDBJ whole genome shotgun (WGS) entry which is preliminary data.</text>
</comment>
<feature type="transmembrane region" description="Helical" evidence="1">
    <location>
        <begin position="96"/>
        <end position="116"/>
    </location>
</feature>
<keyword evidence="3" id="KW-1185">Reference proteome</keyword>
<keyword evidence="1" id="KW-0812">Transmembrane</keyword>
<reference evidence="2" key="2">
    <citation type="submission" date="2020-09" db="EMBL/GenBank/DDBJ databases">
        <authorList>
            <person name="Sun Q."/>
            <person name="Zhou Y."/>
        </authorList>
    </citation>
    <scope>NUCLEOTIDE SEQUENCE</scope>
    <source>
        <strain evidence="2">CGMCC 4.7278</strain>
    </source>
</reference>
<dbReference type="Proteomes" id="UP000612956">
    <property type="component" value="Unassembled WGS sequence"/>
</dbReference>
<accession>A0A917Q8E9</accession>
<dbReference type="EMBL" id="BMMW01000001">
    <property type="protein sequence ID" value="GGK35266.1"/>
    <property type="molecule type" value="Genomic_DNA"/>
</dbReference>
<dbReference type="AlphaFoldDB" id="A0A917Q8E9"/>
<feature type="transmembrane region" description="Helical" evidence="1">
    <location>
        <begin position="66"/>
        <end position="89"/>
    </location>
</feature>
<evidence type="ECO:0000313" key="2">
    <source>
        <dbReference type="EMBL" id="GGK35266.1"/>
    </source>
</evidence>
<keyword evidence="1" id="KW-0472">Membrane</keyword>
<name>A0A917Q8E9_9NOCA</name>
<organism evidence="2 3">
    <name type="scientific">Nocardia camponoti</name>
    <dbReference type="NCBI Taxonomy" id="1616106"/>
    <lineage>
        <taxon>Bacteria</taxon>
        <taxon>Bacillati</taxon>
        <taxon>Actinomycetota</taxon>
        <taxon>Actinomycetes</taxon>
        <taxon>Mycobacteriales</taxon>
        <taxon>Nocardiaceae</taxon>
        <taxon>Nocardia</taxon>
    </lineage>
</organism>
<feature type="transmembrane region" description="Helical" evidence="1">
    <location>
        <begin position="20"/>
        <end position="46"/>
    </location>
</feature>
<gene>
    <name evidence="2" type="ORF">GCM10011591_03660</name>
</gene>
<proteinExistence type="predicted"/>
<evidence type="ECO:0000256" key="1">
    <source>
        <dbReference type="SAM" id="Phobius"/>
    </source>
</evidence>
<protein>
    <submittedName>
        <fullName evidence="2">Uncharacterized protein</fullName>
    </submittedName>
</protein>
<keyword evidence="1" id="KW-1133">Transmembrane helix</keyword>